<gene>
    <name evidence="3" type="ORF">D9613_006942</name>
</gene>
<evidence type="ECO:0000313" key="4">
    <source>
        <dbReference type="Proteomes" id="UP000521872"/>
    </source>
</evidence>
<sequence>MIVEQSNPKPLSMTAMDKQPLVEDPPAYSDEFRDRLVLRDAPLPPIPPPEHEELPNHFNHSPLHSAHHHHGPAPSVDQVHICERKHPIKGMTVRNNSCEIKWLTFKDLGTFYIDPLVVAIDRQKTKRKQKEKKALPHASFRSRHGAIDLELATTGSIEGASKADVSVSSRDGEITLKLLPMPPSRPRLGLDVESRSGKVTLYLPEGFAGVVHLTTKKGKLLVMPVLAGCVKMVKNSSQEIIFMMGSQSNVYELDVTKESSFCAIRTRSGDINVGLSGRDQLAEEVGFWKRLGGFLSTHKSKSILDLHEAAKGEAATVS</sequence>
<reference evidence="3 4" key="1">
    <citation type="submission" date="2019-12" db="EMBL/GenBank/DDBJ databases">
        <authorList>
            <person name="Floudas D."/>
            <person name="Bentzer J."/>
            <person name="Ahren D."/>
            <person name="Johansson T."/>
            <person name="Persson P."/>
            <person name="Tunlid A."/>
        </authorList>
    </citation>
    <scope>NUCLEOTIDE SEQUENCE [LARGE SCALE GENOMIC DNA]</scope>
    <source>
        <strain evidence="3 4">CBS 102.39</strain>
    </source>
</reference>
<evidence type="ECO:0000256" key="1">
    <source>
        <dbReference type="SAM" id="MobiDB-lite"/>
    </source>
</evidence>
<evidence type="ECO:0000259" key="2">
    <source>
        <dbReference type="Pfam" id="PF24016"/>
    </source>
</evidence>
<protein>
    <recommendedName>
        <fullName evidence="2">DUF7330 domain-containing protein</fullName>
    </recommendedName>
</protein>
<comment type="caution">
    <text evidence="3">The sequence shown here is derived from an EMBL/GenBank/DDBJ whole genome shotgun (WGS) entry which is preliminary data.</text>
</comment>
<name>A0A8H4QGD2_9AGAR</name>
<evidence type="ECO:0000313" key="3">
    <source>
        <dbReference type="EMBL" id="KAF4610479.1"/>
    </source>
</evidence>
<proteinExistence type="predicted"/>
<dbReference type="Pfam" id="PF24016">
    <property type="entry name" value="DUF7330"/>
    <property type="match status" value="1"/>
</dbReference>
<feature type="region of interest" description="Disordered" evidence="1">
    <location>
        <begin position="1"/>
        <end position="75"/>
    </location>
</feature>
<organism evidence="3 4">
    <name type="scientific">Agrocybe pediades</name>
    <dbReference type="NCBI Taxonomy" id="84607"/>
    <lineage>
        <taxon>Eukaryota</taxon>
        <taxon>Fungi</taxon>
        <taxon>Dikarya</taxon>
        <taxon>Basidiomycota</taxon>
        <taxon>Agaricomycotina</taxon>
        <taxon>Agaricomycetes</taxon>
        <taxon>Agaricomycetidae</taxon>
        <taxon>Agaricales</taxon>
        <taxon>Agaricineae</taxon>
        <taxon>Strophariaceae</taxon>
        <taxon>Agrocybe</taxon>
    </lineage>
</organism>
<dbReference type="Proteomes" id="UP000521872">
    <property type="component" value="Unassembled WGS sequence"/>
</dbReference>
<feature type="domain" description="DUF7330" evidence="2">
    <location>
        <begin position="109"/>
        <end position="273"/>
    </location>
</feature>
<dbReference type="AlphaFoldDB" id="A0A8H4QGD2"/>
<dbReference type="InterPro" id="IPR055754">
    <property type="entry name" value="DUF7330"/>
</dbReference>
<dbReference type="EMBL" id="JAACJL010000058">
    <property type="protein sequence ID" value="KAF4610479.1"/>
    <property type="molecule type" value="Genomic_DNA"/>
</dbReference>
<keyword evidence="4" id="KW-1185">Reference proteome</keyword>
<accession>A0A8H4QGD2</accession>